<dbReference type="InterPro" id="IPR026591">
    <property type="entry name" value="Sirtuin_cat_small_dom_sf"/>
</dbReference>
<dbReference type="Proteomes" id="UP000799302">
    <property type="component" value="Unassembled WGS sequence"/>
</dbReference>
<feature type="binding site" evidence="4">
    <location>
        <position position="163"/>
    </location>
    <ligand>
        <name>Zn(2+)</name>
        <dbReference type="ChEBI" id="CHEBI:29105"/>
    </ligand>
</feature>
<dbReference type="Gene3D" id="3.40.50.1220">
    <property type="entry name" value="TPP-binding domain"/>
    <property type="match status" value="1"/>
</dbReference>
<comment type="similarity">
    <text evidence="1">Belongs to the sirtuin family. Class I subfamily.</text>
</comment>
<dbReference type="InterPro" id="IPR003000">
    <property type="entry name" value="Sirtuin"/>
</dbReference>
<feature type="binding site" evidence="4">
    <location>
        <position position="144"/>
    </location>
    <ligand>
        <name>Zn(2+)</name>
        <dbReference type="ChEBI" id="CHEBI:29105"/>
    </ligand>
</feature>
<dbReference type="PANTHER" id="PTHR11085:SF15">
    <property type="entry name" value="NAD-DEPENDENT HISTONE DEACETYLASE HST4"/>
    <property type="match status" value="1"/>
</dbReference>
<dbReference type="AlphaFoldDB" id="A0A6A6U5W3"/>
<dbReference type="GO" id="GO:1990414">
    <property type="term" value="P:replication-born double-strand break repair via sister chromatid exchange"/>
    <property type="evidence" value="ECO:0007669"/>
    <property type="project" value="TreeGrafter"/>
</dbReference>
<feature type="active site" description="Proton acceptor" evidence="4">
    <location>
        <position position="133"/>
    </location>
</feature>
<proteinExistence type="inferred from homology"/>
<dbReference type="GO" id="GO:0070403">
    <property type="term" value="F:NAD+ binding"/>
    <property type="evidence" value="ECO:0007669"/>
    <property type="project" value="InterPro"/>
</dbReference>
<dbReference type="GO" id="GO:0046872">
    <property type="term" value="F:metal ion binding"/>
    <property type="evidence" value="ECO:0007669"/>
    <property type="project" value="UniProtKB-KW"/>
</dbReference>
<keyword evidence="4" id="KW-0479">Metal-binding</keyword>
<evidence type="ECO:0000256" key="1">
    <source>
        <dbReference type="ARBA" id="ARBA00006924"/>
    </source>
</evidence>
<dbReference type="GO" id="GO:0000122">
    <property type="term" value="P:negative regulation of transcription by RNA polymerase II"/>
    <property type="evidence" value="ECO:0007669"/>
    <property type="project" value="TreeGrafter"/>
</dbReference>
<dbReference type="GO" id="GO:0006282">
    <property type="term" value="P:regulation of DNA repair"/>
    <property type="evidence" value="ECO:0007669"/>
    <property type="project" value="TreeGrafter"/>
</dbReference>
<protein>
    <submittedName>
        <fullName evidence="6">DHS-like NAD/FAD-binding domain-containing protein</fullName>
    </submittedName>
</protein>
<evidence type="ECO:0000256" key="4">
    <source>
        <dbReference type="PROSITE-ProRule" id="PRU00236"/>
    </source>
</evidence>
<dbReference type="GO" id="GO:0005634">
    <property type="term" value="C:nucleus"/>
    <property type="evidence" value="ECO:0007669"/>
    <property type="project" value="TreeGrafter"/>
</dbReference>
<keyword evidence="2" id="KW-0808">Transferase</keyword>
<dbReference type="PANTHER" id="PTHR11085">
    <property type="entry name" value="NAD-DEPENDENT PROTEIN DEACYLASE SIRTUIN-5, MITOCHONDRIAL-RELATED"/>
    <property type="match status" value="1"/>
</dbReference>
<dbReference type="GO" id="GO:0031934">
    <property type="term" value="C:mating-type region heterochromatin"/>
    <property type="evidence" value="ECO:0007669"/>
    <property type="project" value="TreeGrafter"/>
</dbReference>
<dbReference type="Pfam" id="PF02146">
    <property type="entry name" value="SIR2"/>
    <property type="match status" value="1"/>
</dbReference>
<gene>
    <name evidence="6" type="ORF">BT63DRAFT_375224</name>
</gene>
<dbReference type="InterPro" id="IPR029035">
    <property type="entry name" value="DHS-like_NAD/FAD-binding_dom"/>
</dbReference>
<dbReference type="GO" id="GO:0017136">
    <property type="term" value="F:histone deacetylase activity, NAD-dependent"/>
    <property type="evidence" value="ECO:0007669"/>
    <property type="project" value="TreeGrafter"/>
</dbReference>
<dbReference type="EMBL" id="MU004237">
    <property type="protein sequence ID" value="KAF2667542.1"/>
    <property type="molecule type" value="Genomic_DNA"/>
</dbReference>
<evidence type="ECO:0000259" key="5">
    <source>
        <dbReference type="PROSITE" id="PS50305"/>
    </source>
</evidence>
<reference evidence="6" key="1">
    <citation type="journal article" date="2020" name="Stud. Mycol.">
        <title>101 Dothideomycetes genomes: a test case for predicting lifestyles and emergence of pathogens.</title>
        <authorList>
            <person name="Haridas S."/>
            <person name="Albert R."/>
            <person name="Binder M."/>
            <person name="Bloem J."/>
            <person name="Labutti K."/>
            <person name="Salamov A."/>
            <person name="Andreopoulos B."/>
            <person name="Baker S."/>
            <person name="Barry K."/>
            <person name="Bills G."/>
            <person name="Bluhm B."/>
            <person name="Cannon C."/>
            <person name="Castanera R."/>
            <person name="Culley D."/>
            <person name="Daum C."/>
            <person name="Ezra D."/>
            <person name="Gonzalez J."/>
            <person name="Henrissat B."/>
            <person name="Kuo A."/>
            <person name="Liang C."/>
            <person name="Lipzen A."/>
            <person name="Lutzoni F."/>
            <person name="Magnuson J."/>
            <person name="Mondo S."/>
            <person name="Nolan M."/>
            <person name="Ohm R."/>
            <person name="Pangilinan J."/>
            <person name="Park H.-J."/>
            <person name="Ramirez L."/>
            <person name="Alfaro M."/>
            <person name="Sun H."/>
            <person name="Tritt A."/>
            <person name="Yoshinaga Y."/>
            <person name="Zwiers L.-H."/>
            <person name="Turgeon B."/>
            <person name="Goodwin S."/>
            <person name="Spatafora J."/>
            <person name="Crous P."/>
            <person name="Grigoriev I."/>
        </authorList>
    </citation>
    <scope>NUCLEOTIDE SEQUENCE</scope>
    <source>
        <strain evidence="6">CBS 115976</strain>
    </source>
</reference>
<evidence type="ECO:0000256" key="2">
    <source>
        <dbReference type="ARBA" id="ARBA00022679"/>
    </source>
</evidence>
<evidence type="ECO:0000256" key="3">
    <source>
        <dbReference type="ARBA" id="ARBA00023027"/>
    </source>
</evidence>
<feature type="domain" description="Deacetylase sirtuin-type" evidence="5">
    <location>
        <begin position="1"/>
        <end position="259"/>
    </location>
</feature>
<keyword evidence="4" id="KW-0862">Zinc</keyword>
<evidence type="ECO:0000313" key="7">
    <source>
        <dbReference type="Proteomes" id="UP000799302"/>
    </source>
</evidence>
<evidence type="ECO:0000313" key="6">
    <source>
        <dbReference type="EMBL" id="KAF2667542.1"/>
    </source>
</evidence>
<organism evidence="6 7">
    <name type="scientific">Microthyrium microscopicum</name>
    <dbReference type="NCBI Taxonomy" id="703497"/>
    <lineage>
        <taxon>Eukaryota</taxon>
        <taxon>Fungi</taxon>
        <taxon>Dikarya</taxon>
        <taxon>Ascomycota</taxon>
        <taxon>Pezizomycotina</taxon>
        <taxon>Dothideomycetes</taxon>
        <taxon>Dothideomycetes incertae sedis</taxon>
        <taxon>Microthyriales</taxon>
        <taxon>Microthyriaceae</taxon>
        <taxon>Microthyrium</taxon>
    </lineage>
</organism>
<accession>A0A6A6U5W3</accession>
<dbReference type="GO" id="GO:0031508">
    <property type="term" value="P:pericentric heterochromatin formation"/>
    <property type="evidence" value="ECO:0007669"/>
    <property type="project" value="TreeGrafter"/>
</dbReference>
<dbReference type="Gene3D" id="3.30.1600.10">
    <property type="entry name" value="SIR2/SIRT2 'Small Domain"/>
    <property type="match status" value="1"/>
</dbReference>
<keyword evidence="7" id="KW-1185">Reference proteome</keyword>
<dbReference type="InterPro" id="IPR050134">
    <property type="entry name" value="NAD-dep_sirtuin_deacylases"/>
</dbReference>
<dbReference type="PROSITE" id="PS50305">
    <property type="entry name" value="SIRTUIN"/>
    <property type="match status" value="1"/>
</dbReference>
<dbReference type="SUPFAM" id="SSF52467">
    <property type="entry name" value="DHS-like NAD/FAD-binding domain"/>
    <property type="match status" value="1"/>
</dbReference>
<name>A0A6A6U5W3_9PEZI</name>
<feature type="binding site" evidence="4">
    <location>
        <position position="141"/>
    </location>
    <ligand>
        <name>Zn(2+)</name>
        <dbReference type="ChEBI" id="CHEBI:29105"/>
    </ligand>
</feature>
<keyword evidence="3" id="KW-0520">NAD</keyword>
<sequence length="259" mass="28624">MALNKRRKIVVVAGAGISVSAGIPDFRSSKGLFKSLKKQHNLKSSGKELFDASVYRDGNSTSSFHYMVRELSALSKNCQPTAFHHLLATLADEGRLLRLYTQNVDGLDTSMDPLKTTAPLPQKGPWPKTVQVHGGLQQMVCSKCNFMEELDAELFDGPEPPTCGMCEEADNARTEHAGKRSHGIGRLRPRMVLYNEHNPDDEAIGAVMKADMRTRPDCLIVVGTTLKIPGVKRFIKEVCGIVRSRRDGLTIWINQDPPP</sequence>
<dbReference type="OrthoDB" id="2919105at2759"/>
<dbReference type="InterPro" id="IPR026590">
    <property type="entry name" value="Ssirtuin_cat_dom"/>
</dbReference>
<feature type="binding site" evidence="4">
    <location>
        <position position="166"/>
    </location>
    <ligand>
        <name>Zn(2+)</name>
        <dbReference type="ChEBI" id="CHEBI:29105"/>
    </ligand>
</feature>
<feature type="non-terminal residue" evidence="6">
    <location>
        <position position="259"/>
    </location>
</feature>